<feature type="domain" description="Metaxin glutathione S-transferase" evidence="3">
    <location>
        <begin position="184"/>
        <end position="248"/>
    </location>
</feature>
<evidence type="ECO:0000256" key="2">
    <source>
        <dbReference type="SAM" id="MobiDB-lite"/>
    </source>
</evidence>
<evidence type="ECO:0000259" key="4">
    <source>
        <dbReference type="Pfam" id="PF17172"/>
    </source>
</evidence>
<comment type="caution">
    <text evidence="5">The sequence shown here is derived from an EMBL/GenBank/DDBJ whole genome shotgun (WGS) entry which is preliminary data.</text>
</comment>
<dbReference type="Pfam" id="PF17171">
    <property type="entry name" value="GST_C_6"/>
    <property type="match status" value="1"/>
</dbReference>
<evidence type="ECO:0000313" key="6">
    <source>
        <dbReference type="Proteomes" id="UP001620626"/>
    </source>
</evidence>
<evidence type="ECO:0008006" key="7">
    <source>
        <dbReference type="Google" id="ProtNLM"/>
    </source>
</evidence>
<reference evidence="5 6" key="1">
    <citation type="submission" date="2024-10" db="EMBL/GenBank/DDBJ databases">
        <authorList>
            <person name="Kim D."/>
        </authorList>
    </citation>
    <scope>NUCLEOTIDE SEQUENCE [LARGE SCALE GENOMIC DNA]</scope>
    <source>
        <strain evidence="5">BH-2024</strain>
    </source>
</reference>
<dbReference type="InterPro" id="IPR012336">
    <property type="entry name" value="Thioredoxin-like_fold"/>
</dbReference>
<gene>
    <name evidence="5" type="ORF">niasHT_030838</name>
</gene>
<feature type="region of interest" description="Disordered" evidence="2">
    <location>
        <begin position="275"/>
        <end position="320"/>
    </location>
</feature>
<feature type="domain" description="Thioredoxin-like fold" evidence="4">
    <location>
        <begin position="34"/>
        <end position="126"/>
    </location>
</feature>
<feature type="compositionally biased region" description="Low complexity" evidence="2">
    <location>
        <begin position="278"/>
        <end position="293"/>
    </location>
</feature>
<dbReference type="InterPro" id="IPR033468">
    <property type="entry name" value="Metaxin_GST"/>
</dbReference>
<dbReference type="InterPro" id="IPR026928">
    <property type="entry name" value="FAX/IsoI-like"/>
</dbReference>
<dbReference type="CDD" id="cd03193">
    <property type="entry name" value="GST_C_Metaxin"/>
    <property type="match status" value="1"/>
</dbReference>
<organism evidence="5 6">
    <name type="scientific">Heterodera trifolii</name>
    <dbReference type="NCBI Taxonomy" id="157864"/>
    <lineage>
        <taxon>Eukaryota</taxon>
        <taxon>Metazoa</taxon>
        <taxon>Ecdysozoa</taxon>
        <taxon>Nematoda</taxon>
        <taxon>Chromadorea</taxon>
        <taxon>Rhabditida</taxon>
        <taxon>Tylenchina</taxon>
        <taxon>Tylenchomorpha</taxon>
        <taxon>Tylenchoidea</taxon>
        <taxon>Heteroderidae</taxon>
        <taxon>Heteroderinae</taxon>
        <taxon>Heterodera</taxon>
    </lineage>
</organism>
<comment type="similarity">
    <text evidence="1">Belongs to the FAX family.</text>
</comment>
<sequence length="320" mass="35826">MMKPVHSLVVRNWKENEVQLVQFPRSHTVVSPSPFALKLETFLRMNDIKYHNVSNEFSKASPKGQIPFIELNGQQFSDSNFCIEKLRTAFNLSIDAHLNSNERAQLRAFTALIEESLFRCLQYDRSKDFGWLATDDKGISSHLKGIHKFAFQKLIIKQLQSRMKKTLHAQGYGRHTQEEIEEIAKKDLMALSTLLGDKPFLFGETATTLDATLFGHLVQFTDTPLKMDSLKAFIETSTPNLAAFVKRMKERYWPDWAQIIEHLALNPEDLEKPKDATAAEAAAGENGTNGTDAQPKVVATSVPEAVTSPAPEGIAVPAQG</sequence>
<evidence type="ECO:0000259" key="3">
    <source>
        <dbReference type="Pfam" id="PF17171"/>
    </source>
</evidence>
<dbReference type="PANTHER" id="PTHR12289:SF72">
    <property type="entry name" value="GST N-TERMINAL DOMAIN-CONTAINING PROTEIN"/>
    <property type="match status" value="1"/>
</dbReference>
<dbReference type="SFLD" id="SFLDG01200">
    <property type="entry name" value="SUF1.1"/>
    <property type="match status" value="1"/>
</dbReference>
<keyword evidence="6" id="KW-1185">Reference proteome</keyword>
<dbReference type="SUPFAM" id="SSF52833">
    <property type="entry name" value="Thioredoxin-like"/>
    <property type="match status" value="1"/>
</dbReference>
<dbReference type="SFLD" id="SFLDS00019">
    <property type="entry name" value="Glutathione_Transferase_(cytos"/>
    <property type="match status" value="1"/>
</dbReference>
<evidence type="ECO:0000313" key="5">
    <source>
        <dbReference type="EMBL" id="KAL3068547.1"/>
    </source>
</evidence>
<proteinExistence type="inferred from homology"/>
<name>A0ABD2HQR4_9BILA</name>
<accession>A0ABD2HQR4</accession>
<dbReference type="InterPro" id="IPR036282">
    <property type="entry name" value="Glutathione-S-Trfase_C_sf"/>
</dbReference>
<dbReference type="SUPFAM" id="SSF47616">
    <property type="entry name" value="GST C-terminal domain-like"/>
    <property type="match status" value="1"/>
</dbReference>
<dbReference type="Pfam" id="PF17172">
    <property type="entry name" value="GST_N_4"/>
    <property type="match status" value="1"/>
</dbReference>
<dbReference type="EMBL" id="JBICBT010001408">
    <property type="protein sequence ID" value="KAL3068547.1"/>
    <property type="molecule type" value="Genomic_DNA"/>
</dbReference>
<protein>
    <recommendedName>
        <fullName evidence="7">Failed axon connections</fullName>
    </recommendedName>
</protein>
<dbReference type="InterPro" id="IPR036249">
    <property type="entry name" value="Thioredoxin-like_sf"/>
</dbReference>
<dbReference type="Gene3D" id="1.20.1050.10">
    <property type="match status" value="1"/>
</dbReference>
<dbReference type="Proteomes" id="UP001620626">
    <property type="component" value="Unassembled WGS sequence"/>
</dbReference>
<dbReference type="PANTHER" id="PTHR12289">
    <property type="entry name" value="METAXIN RELATED"/>
    <property type="match status" value="1"/>
</dbReference>
<dbReference type="CDD" id="cd03080">
    <property type="entry name" value="GST_N_Metaxin_like"/>
    <property type="match status" value="1"/>
</dbReference>
<evidence type="ECO:0000256" key="1">
    <source>
        <dbReference type="ARBA" id="ARBA00006475"/>
    </source>
</evidence>
<dbReference type="SFLD" id="SFLDG01180">
    <property type="entry name" value="SUF1"/>
    <property type="match status" value="1"/>
</dbReference>
<dbReference type="InterPro" id="IPR050931">
    <property type="entry name" value="Mito_Protein_Transport_Metaxin"/>
</dbReference>
<dbReference type="InterPro" id="IPR040079">
    <property type="entry name" value="Glutathione_S-Trfase"/>
</dbReference>
<dbReference type="AlphaFoldDB" id="A0ABD2HQR4"/>